<evidence type="ECO:0000313" key="11">
    <source>
        <dbReference type="EMBL" id="MFD1125782.1"/>
    </source>
</evidence>
<proteinExistence type="inferred from homology"/>
<protein>
    <recommendedName>
        <fullName evidence="2">site-specific DNA-methyltransferase (adenine-specific)</fullName>
        <ecNumber evidence="2">2.1.1.72</ecNumber>
    </recommendedName>
</protein>
<evidence type="ECO:0000259" key="10">
    <source>
        <dbReference type="Pfam" id="PF12161"/>
    </source>
</evidence>
<dbReference type="InterPro" id="IPR038333">
    <property type="entry name" value="T1MK-like_N_sf"/>
</dbReference>
<evidence type="ECO:0000256" key="4">
    <source>
        <dbReference type="ARBA" id="ARBA00022679"/>
    </source>
</evidence>
<evidence type="ECO:0000259" key="9">
    <source>
        <dbReference type="Pfam" id="PF02384"/>
    </source>
</evidence>
<dbReference type="Gene3D" id="1.20.1260.30">
    <property type="match status" value="1"/>
</dbReference>
<reference evidence="12" key="1">
    <citation type="journal article" date="2019" name="Int. J. Syst. Evol. Microbiol.">
        <title>The Global Catalogue of Microorganisms (GCM) 10K type strain sequencing project: providing services to taxonomists for standard genome sequencing and annotation.</title>
        <authorList>
            <consortium name="The Broad Institute Genomics Platform"/>
            <consortium name="The Broad Institute Genome Sequencing Center for Infectious Disease"/>
            <person name="Wu L."/>
            <person name="Ma J."/>
        </authorList>
    </citation>
    <scope>NUCLEOTIDE SEQUENCE [LARGE SCALE GENOMIC DNA]</scope>
    <source>
        <strain evidence="12">CCUG 71848</strain>
    </source>
</reference>
<organism evidence="11 12">
    <name type="scientific">Lentilactobacillus raoultii</name>
    <dbReference type="NCBI Taxonomy" id="1987503"/>
    <lineage>
        <taxon>Bacteria</taxon>
        <taxon>Bacillati</taxon>
        <taxon>Bacillota</taxon>
        <taxon>Bacilli</taxon>
        <taxon>Lactobacillales</taxon>
        <taxon>Lactobacillaceae</taxon>
        <taxon>Lentilactobacillus</taxon>
    </lineage>
</organism>
<dbReference type="RefSeq" id="WP_121979321.1">
    <property type="nucleotide sequence ID" value="NZ_JBHTLH010000038.1"/>
</dbReference>
<dbReference type="InterPro" id="IPR029063">
    <property type="entry name" value="SAM-dependent_MTases_sf"/>
</dbReference>
<evidence type="ECO:0000256" key="6">
    <source>
        <dbReference type="ARBA" id="ARBA00022747"/>
    </source>
</evidence>
<name>A0ABW3PK15_9LACO</name>
<dbReference type="InterPro" id="IPR002052">
    <property type="entry name" value="DNA_methylase_N6_adenine_CS"/>
</dbReference>
<dbReference type="PANTHER" id="PTHR42933:SF1">
    <property type="entry name" value="SITE-SPECIFIC DNA-METHYLTRANSFERASE (ADENINE-SPECIFIC)"/>
    <property type="match status" value="1"/>
</dbReference>
<dbReference type="PRINTS" id="PR00507">
    <property type="entry name" value="N12N6MTFRASE"/>
</dbReference>
<dbReference type="PANTHER" id="PTHR42933">
    <property type="entry name" value="SLR6095 PROTEIN"/>
    <property type="match status" value="1"/>
</dbReference>
<feature type="domain" description="N6 adenine-specific DNA methyltransferase N-terminal" evidence="10">
    <location>
        <begin position="11"/>
        <end position="170"/>
    </location>
</feature>
<evidence type="ECO:0000256" key="1">
    <source>
        <dbReference type="ARBA" id="ARBA00006594"/>
    </source>
</evidence>
<evidence type="ECO:0000256" key="2">
    <source>
        <dbReference type="ARBA" id="ARBA00011900"/>
    </source>
</evidence>
<keyword evidence="8" id="KW-0175">Coiled coil</keyword>
<keyword evidence="4 11" id="KW-0808">Transferase</keyword>
<dbReference type="EC" id="2.1.1.72" evidence="2"/>
<dbReference type="GO" id="GO:0009007">
    <property type="term" value="F:site-specific DNA-methyltransferase (adenine-specific) activity"/>
    <property type="evidence" value="ECO:0007669"/>
    <property type="project" value="UniProtKB-EC"/>
</dbReference>
<dbReference type="InterPro" id="IPR003356">
    <property type="entry name" value="DNA_methylase_A-5"/>
</dbReference>
<dbReference type="Pfam" id="PF12161">
    <property type="entry name" value="HsdM_N"/>
    <property type="match status" value="1"/>
</dbReference>
<dbReference type="InterPro" id="IPR051537">
    <property type="entry name" value="DNA_Adenine_Mtase"/>
</dbReference>
<feature type="coiled-coil region" evidence="8">
    <location>
        <begin position="502"/>
        <end position="547"/>
    </location>
</feature>
<dbReference type="EMBL" id="JBHTLH010000038">
    <property type="protein sequence ID" value="MFD1125782.1"/>
    <property type="molecule type" value="Genomic_DNA"/>
</dbReference>
<dbReference type="GO" id="GO:0032259">
    <property type="term" value="P:methylation"/>
    <property type="evidence" value="ECO:0007669"/>
    <property type="project" value="UniProtKB-KW"/>
</dbReference>
<gene>
    <name evidence="11" type="ORF">ACFQ22_10520</name>
</gene>
<dbReference type="Gene3D" id="3.40.50.150">
    <property type="entry name" value="Vaccinia Virus protein VP39"/>
    <property type="match status" value="1"/>
</dbReference>
<feature type="domain" description="DNA methylase adenine-specific" evidence="9">
    <location>
        <begin position="181"/>
        <end position="495"/>
    </location>
</feature>
<keyword evidence="3 11" id="KW-0489">Methyltransferase</keyword>
<dbReference type="Pfam" id="PF02384">
    <property type="entry name" value="N6_Mtase"/>
    <property type="match status" value="1"/>
</dbReference>
<evidence type="ECO:0000256" key="8">
    <source>
        <dbReference type="SAM" id="Coils"/>
    </source>
</evidence>
<dbReference type="NCBIfam" id="TIGR00497">
    <property type="entry name" value="hsdM"/>
    <property type="match status" value="1"/>
</dbReference>
<evidence type="ECO:0000256" key="3">
    <source>
        <dbReference type="ARBA" id="ARBA00022603"/>
    </source>
</evidence>
<evidence type="ECO:0000313" key="12">
    <source>
        <dbReference type="Proteomes" id="UP001597156"/>
    </source>
</evidence>
<dbReference type="InterPro" id="IPR004546">
    <property type="entry name" value="Restrct_endonuc_T1M"/>
</dbReference>
<comment type="caution">
    <text evidence="11">The sequence shown here is derived from an EMBL/GenBank/DDBJ whole genome shotgun (WGS) entry which is preliminary data.</text>
</comment>
<comment type="catalytic activity">
    <reaction evidence="7">
        <text>a 2'-deoxyadenosine in DNA + S-adenosyl-L-methionine = an N(6)-methyl-2'-deoxyadenosine in DNA + S-adenosyl-L-homocysteine + H(+)</text>
        <dbReference type="Rhea" id="RHEA:15197"/>
        <dbReference type="Rhea" id="RHEA-COMP:12418"/>
        <dbReference type="Rhea" id="RHEA-COMP:12419"/>
        <dbReference type="ChEBI" id="CHEBI:15378"/>
        <dbReference type="ChEBI" id="CHEBI:57856"/>
        <dbReference type="ChEBI" id="CHEBI:59789"/>
        <dbReference type="ChEBI" id="CHEBI:90615"/>
        <dbReference type="ChEBI" id="CHEBI:90616"/>
        <dbReference type="EC" id="2.1.1.72"/>
    </reaction>
</comment>
<keyword evidence="5" id="KW-0949">S-adenosyl-L-methionine</keyword>
<dbReference type="PROSITE" id="PS00092">
    <property type="entry name" value="N6_MTASE"/>
    <property type="match status" value="1"/>
</dbReference>
<sequence>MAETKNTARDITNQLWAMANELRGNMDASEFRNYILGFLFYRYLSENQEAYLKAQDLLDIQVGESVNDAYLREASGDDLNDYLEDIAGSLGYAMPPESTWATIVNKVEQDEIRTSDFQDMFDNFEKNALLNPNSRADFRGIFTDINLGNSRLGNSTAARGKALSNIVTMINTFDYNDENGHDILGDVYEYLIAQFAGNSGKKAGEFYTPHEVSQVLAKLVTLHLQKDNEQFTVFDPAMGSGSLLLTVGSEVPGGYQSGRVHFHGQELNTTTYNLARMNLMMHGVSYQNMTLRNADSLEMDWPDGVDAQGIDHPRSFDAVVENPPYSAHWDNQDSKMKDVRFKEYGLAPKSKADFAFLLDGLYHVNNAGTMAIVLPHGVLFRGAKEGKIRQALLEKHQIDAIIGMPAGLFYSTGIPTIIMVLKKQRQTDDVLFIDASRDFEKGKNQNHLRAQDIDKIVSTYQKRQDVDKYAHVATMDEIKENEFNLNIPRYVDTFEPEPPVDVDKLVSDIKNTDEQISKLESEFSPMLNDLEGKNPVAQQQLAKIKELFKNE</sequence>
<keyword evidence="12" id="KW-1185">Reference proteome</keyword>
<dbReference type="SUPFAM" id="SSF53335">
    <property type="entry name" value="S-adenosyl-L-methionine-dependent methyltransferases"/>
    <property type="match status" value="1"/>
</dbReference>
<keyword evidence="6" id="KW-0680">Restriction system</keyword>
<dbReference type="Proteomes" id="UP001597156">
    <property type="component" value="Unassembled WGS sequence"/>
</dbReference>
<dbReference type="InterPro" id="IPR022749">
    <property type="entry name" value="D12N6_MeTrfase_N"/>
</dbReference>
<accession>A0ABW3PK15</accession>
<comment type="similarity">
    <text evidence="1">Belongs to the N(4)/N(6)-methyltransferase family.</text>
</comment>
<evidence type="ECO:0000256" key="5">
    <source>
        <dbReference type="ARBA" id="ARBA00022691"/>
    </source>
</evidence>
<evidence type="ECO:0000256" key="7">
    <source>
        <dbReference type="ARBA" id="ARBA00047942"/>
    </source>
</evidence>